<evidence type="ECO:0000313" key="1">
    <source>
        <dbReference type="EMBL" id="KAL3659780.1"/>
    </source>
</evidence>
<sequence length="85" mass="9493">MQIAPTDRLELQDLIMSNLDKYNTFVNARKRTVDLHCWKQIKAKERLTVFSERPETAHASGGTDLTGSGLPMILCVGTMEGKRAS</sequence>
<protein>
    <submittedName>
        <fullName evidence="1">Uncharacterized protein</fullName>
    </submittedName>
</protein>
<keyword evidence="2" id="KW-1185">Reference proteome</keyword>
<name>A0ABD3F117_9STRA</name>
<evidence type="ECO:0000313" key="2">
    <source>
        <dbReference type="Proteomes" id="UP001632037"/>
    </source>
</evidence>
<organism evidence="1 2">
    <name type="scientific">Phytophthora oleae</name>
    <dbReference type="NCBI Taxonomy" id="2107226"/>
    <lineage>
        <taxon>Eukaryota</taxon>
        <taxon>Sar</taxon>
        <taxon>Stramenopiles</taxon>
        <taxon>Oomycota</taxon>
        <taxon>Peronosporomycetes</taxon>
        <taxon>Peronosporales</taxon>
        <taxon>Peronosporaceae</taxon>
        <taxon>Phytophthora</taxon>
    </lineage>
</organism>
<dbReference type="Proteomes" id="UP001632037">
    <property type="component" value="Unassembled WGS sequence"/>
</dbReference>
<gene>
    <name evidence="1" type="ORF">V7S43_015083</name>
</gene>
<proteinExistence type="predicted"/>
<comment type="caution">
    <text evidence="1">The sequence shown here is derived from an EMBL/GenBank/DDBJ whole genome shotgun (WGS) entry which is preliminary data.</text>
</comment>
<dbReference type="AlphaFoldDB" id="A0ABD3F117"/>
<dbReference type="EMBL" id="JBIMZQ010000044">
    <property type="protein sequence ID" value="KAL3659780.1"/>
    <property type="molecule type" value="Genomic_DNA"/>
</dbReference>
<reference evidence="1 2" key="1">
    <citation type="submission" date="2024-09" db="EMBL/GenBank/DDBJ databases">
        <title>Genome sequencing and assembly of Phytophthora oleae, isolate VK10A, causative agent of rot of olive drupes.</title>
        <authorList>
            <person name="Conti Taguali S."/>
            <person name="Riolo M."/>
            <person name="La Spada F."/>
            <person name="Cacciola S.O."/>
            <person name="Dionisio G."/>
        </authorList>
    </citation>
    <scope>NUCLEOTIDE SEQUENCE [LARGE SCALE GENOMIC DNA]</scope>
    <source>
        <strain evidence="1 2">VK10A</strain>
    </source>
</reference>
<accession>A0ABD3F117</accession>